<reference evidence="2" key="1">
    <citation type="submission" date="2018-05" db="EMBL/GenBank/DDBJ databases">
        <authorList>
            <person name="Lanie J.A."/>
            <person name="Ng W.-L."/>
            <person name="Kazmierczak K.M."/>
            <person name="Andrzejewski T.M."/>
            <person name="Davidsen T.M."/>
            <person name="Wayne K.J."/>
            <person name="Tettelin H."/>
            <person name="Glass J.I."/>
            <person name="Rusch D."/>
            <person name="Podicherti R."/>
            <person name="Tsui H.-C.T."/>
            <person name="Winkler M.E."/>
        </authorList>
    </citation>
    <scope>NUCLEOTIDE SEQUENCE</scope>
</reference>
<feature type="region of interest" description="Disordered" evidence="1">
    <location>
        <begin position="60"/>
        <end position="88"/>
    </location>
</feature>
<gene>
    <name evidence="2" type="ORF">METZ01_LOCUS63218</name>
</gene>
<sequence>VPGVDLTRQRSAQRAWGNRLANTLAVAREYLAKQLSWRSTQMLDQVYSGVTEETRRLQIEKLPSLGDTGNPTENVTDIRSHKKSNKAS</sequence>
<protein>
    <submittedName>
        <fullName evidence="2">Uncharacterized protein</fullName>
    </submittedName>
</protein>
<feature type="compositionally biased region" description="Polar residues" evidence="1">
    <location>
        <begin position="67"/>
        <end position="77"/>
    </location>
</feature>
<dbReference type="AlphaFoldDB" id="A0A381T3S4"/>
<feature type="non-terminal residue" evidence="2">
    <location>
        <position position="1"/>
    </location>
</feature>
<organism evidence="2">
    <name type="scientific">marine metagenome</name>
    <dbReference type="NCBI Taxonomy" id="408172"/>
    <lineage>
        <taxon>unclassified sequences</taxon>
        <taxon>metagenomes</taxon>
        <taxon>ecological metagenomes</taxon>
    </lineage>
</organism>
<accession>A0A381T3S4</accession>
<evidence type="ECO:0000256" key="1">
    <source>
        <dbReference type="SAM" id="MobiDB-lite"/>
    </source>
</evidence>
<name>A0A381T3S4_9ZZZZ</name>
<dbReference type="EMBL" id="UINC01003922">
    <property type="protein sequence ID" value="SVA10364.1"/>
    <property type="molecule type" value="Genomic_DNA"/>
</dbReference>
<evidence type="ECO:0000313" key="2">
    <source>
        <dbReference type="EMBL" id="SVA10364.1"/>
    </source>
</evidence>
<proteinExistence type="predicted"/>